<evidence type="ECO:0000313" key="1">
    <source>
        <dbReference type="EMBL" id="GAH34969.1"/>
    </source>
</evidence>
<dbReference type="AlphaFoldDB" id="X1G085"/>
<accession>X1G085</accession>
<sequence length="49" mass="5120">MVEKLKIGSRVVGTIKEVKGNCNAGHKVGDKIELSGHSAGGLCGFFYPS</sequence>
<comment type="caution">
    <text evidence="1">The sequence shown here is derived from an EMBL/GenBank/DDBJ whole genome shotgun (WGS) entry which is preliminary data.</text>
</comment>
<gene>
    <name evidence="1" type="ORF">S03H2_25700</name>
</gene>
<organism evidence="1">
    <name type="scientific">marine sediment metagenome</name>
    <dbReference type="NCBI Taxonomy" id="412755"/>
    <lineage>
        <taxon>unclassified sequences</taxon>
        <taxon>metagenomes</taxon>
        <taxon>ecological metagenomes</taxon>
    </lineage>
</organism>
<proteinExistence type="predicted"/>
<reference evidence="1" key="1">
    <citation type="journal article" date="2014" name="Front. Microbiol.">
        <title>High frequency of phylogenetically diverse reductive dehalogenase-homologous genes in deep subseafloor sedimentary metagenomes.</title>
        <authorList>
            <person name="Kawai M."/>
            <person name="Futagami T."/>
            <person name="Toyoda A."/>
            <person name="Takaki Y."/>
            <person name="Nishi S."/>
            <person name="Hori S."/>
            <person name="Arai W."/>
            <person name="Tsubouchi T."/>
            <person name="Morono Y."/>
            <person name="Uchiyama I."/>
            <person name="Ito T."/>
            <person name="Fujiyama A."/>
            <person name="Inagaki F."/>
            <person name="Takami H."/>
        </authorList>
    </citation>
    <scope>NUCLEOTIDE SEQUENCE</scope>
    <source>
        <strain evidence="1">Expedition CK06-06</strain>
    </source>
</reference>
<name>X1G085_9ZZZZ</name>
<dbReference type="EMBL" id="BARU01014628">
    <property type="protein sequence ID" value="GAH34969.1"/>
    <property type="molecule type" value="Genomic_DNA"/>
</dbReference>
<protein>
    <submittedName>
        <fullName evidence="1">Uncharacterized protein</fullName>
    </submittedName>
</protein>